<dbReference type="Proteomes" id="UP000277803">
    <property type="component" value="Unassembled WGS sequence"/>
</dbReference>
<dbReference type="RefSeq" id="WP_119982218.1">
    <property type="nucleotide sequence ID" value="NZ_QXZZ01000013.1"/>
</dbReference>
<comment type="caution">
    <text evidence="5">The sequence shown here is derived from an EMBL/GenBank/DDBJ whole genome shotgun (WGS) entry which is preliminary data.</text>
</comment>
<dbReference type="InterPro" id="IPR018773">
    <property type="entry name" value="MeTrfase_reg_dom_prd"/>
</dbReference>
<evidence type="ECO:0000259" key="3">
    <source>
        <dbReference type="Pfam" id="PF13847"/>
    </source>
</evidence>
<accession>A0A3A6WAE7</accession>
<dbReference type="Pfam" id="PF26433">
    <property type="entry name" value="WH_HI_0096"/>
    <property type="match status" value="1"/>
</dbReference>
<feature type="compositionally biased region" description="Polar residues" evidence="1">
    <location>
        <begin position="14"/>
        <end position="36"/>
    </location>
</feature>
<feature type="region of interest" description="Disordered" evidence="1">
    <location>
        <begin position="1"/>
        <end position="36"/>
    </location>
</feature>
<dbReference type="EMBL" id="QXZZ01000013">
    <property type="protein sequence ID" value="RJY51057.1"/>
    <property type="molecule type" value="Genomic_DNA"/>
</dbReference>
<evidence type="ECO:0000256" key="1">
    <source>
        <dbReference type="SAM" id="MobiDB-lite"/>
    </source>
</evidence>
<dbReference type="AlphaFoldDB" id="A0A3A6WAE7"/>
<organism evidence="5 6">
    <name type="scientific">Veillonella atypica</name>
    <dbReference type="NCBI Taxonomy" id="39777"/>
    <lineage>
        <taxon>Bacteria</taxon>
        <taxon>Bacillati</taxon>
        <taxon>Bacillota</taxon>
        <taxon>Negativicutes</taxon>
        <taxon>Veillonellales</taxon>
        <taxon>Veillonellaceae</taxon>
        <taxon>Veillonella</taxon>
    </lineage>
</organism>
<dbReference type="GO" id="GO:0008168">
    <property type="term" value="F:methyltransferase activity"/>
    <property type="evidence" value="ECO:0007669"/>
    <property type="project" value="UniProtKB-KW"/>
</dbReference>
<dbReference type="GO" id="GO:0032259">
    <property type="term" value="P:methylation"/>
    <property type="evidence" value="ECO:0007669"/>
    <property type="project" value="UniProtKB-KW"/>
</dbReference>
<proteinExistence type="predicted"/>
<evidence type="ECO:0000313" key="5">
    <source>
        <dbReference type="EMBL" id="RJY51057.1"/>
    </source>
</evidence>
<gene>
    <name evidence="5" type="ORF">D2965_02555</name>
</gene>
<dbReference type="Pfam" id="PF10119">
    <property type="entry name" value="MethyTransf_Reg"/>
    <property type="match status" value="1"/>
</dbReference>
<feature type="domain" description="Methyltransferase" evidence="3">
    <location>
        <begin position="88"/>
        <end position="196"/>
    </location>
</feature>
<keyword evidence="5" id="KW-0489">Methyltransferase</keyword>
<dbReference type="Gene3D" id="3.40.50.150">
    <property type="entry name" value="Vaccinia Virus protein VP39"/>
    <property type="match status" value="1"/>
</dbReference>
<feature type="domain" description="HI-0096-like winged helix" evidence="4">
    <location>
        <begin position="451"/>
        <end position="524"/>
    </location>
</feature>
<sequence length="554" mass="63166">MKKETKKNKAASASAETATNKNVVSKPDATNTTTHTMDVPTDVEKSINDLKASYDTFLYISKPFSSTNINNLYAKAKIYGLDPVAPSKARVLELGASCGGNIIPQAMYYPTATFTGIDLSGVQVEHGKEIIESIGLKNVTLLEKNIMDVDKSFGTFDYIIVHGIWSWVPDMVKDKILDICSENLSSRGIAYVSYNTYPGWKRLEQLRDIMLYADKRAEDKGLLERTLYTKSVLKLVAETMNSDDRSRAQSNYKINNINRVLQSNDYYVAHEYLETYNDPVYVSDFIERARQHGCAYVGDESLQRSFITWLSGDVEKNISTLSNGNYIDKEQFYDYVYDTQFRMSLLTKLSNEDKINHDETVTQDILNNLYFMAPSRNVKGVPDDWTNTVHIAIKVLMDTFKEFTVQDIVNYISSHYPGYVIDGDVLYQRLFLLIVTDNLNIYGSSYPRTPFVENESYIPERFIKYIETIVEKGGSQYLTPGNMYNQVDGDVDNGLLYVMKQLAKPISRADLIANLDENLTVNRTTKDGYNYVVPTEEYMDEVLTHIEMLGYFEK</sequence>
<dbReference type="Pfam" id="PF13847">
    <property type="entry name" value="Methyltransf_31"/>
    <property type="match status" value="1"/>
</dbReference>
<dbReference type="InterPro" id="IPR050723">
    <property type="entry name" value="CFA/CMAS"/>
</dbReference>
<dbReference type="CDD" id="cd02440">
    <property type="entry name" value="AdoMet_MTases"/>
    <property type="match status" value="1"/>
</dbReference>
<evidence type="ECO:0000259" key="2">
    <source>
        <dbReference type="Pfam" id="PF10119"/>
    </source>
</evidence>
<protein>
    <submittedName>
        <fullName evidence="5">Methyltransferase domain-containing protein</fullName>
    </submittedName>
</protein>
<evidence type="ECO:0000313" key="6">
    <source>
        <dbReference type="Proteomes" id="UP000277803"/>
    </source>
</evidence>
<keyword evidence="5" id="KW-0808">Transferase</keyword>
<name>A0A3A6WAE7_9FIRM</name>
<dbReference type="InterPro" id="IPR025714">
    <property type="entry name" value="Methyltranfer_dom"/>
</dbReference>
<evidence type="ECO:0000259" key="4">
    <source>
        <dbReference type="Pfam" id="PF26433"/>
    </source>
</evidence>
<feature type="domain" description="Methyltransferase regulatory" evidence="2">
    <location>
        <begin position="264"/>
        <end position="348"/>
    </location>
</feature>
<dbReference type="SUPFAM" id="SSF53335">
    <property type="entry name" value="S-adenosyl-L-methionine-dependent methyltransferases"/>
    <property type="match status" value="1"/>
</dbReference>
<reference evidence="5 6" key="1">
    <citation type="submission" date="2018-09" db="EMBL/GenBank/DDBJ databases">
        <title>Genome sequence of Veillonella atypica isolated from periodontal Korean patients.</title>
        <authorList>
            <person name="Lee J.-H."/>
            <person name="Moon J.-H."/>
            <person name="Shin S.-Y."/>
        </authorList>
    </citation>
    <scope>NUCLEOTIDE SEQUENCE [LARGE SCALE GENOMIC DNA]</scope>
    <source>
        <strain evidence="5 6">KHUD_V1</strain>
    </source>
</reference>
<dbReference type="InterPro" id="IPR029063">
    <property type="entry name" value="SAM-dependent_MTases_sf"/>
</dbReference>
<dbReference type="InterPro" id="IPR058854">
    <property type="entry name" value="HI_0096-like_WHD"/>
</dbReference>
<dbReference type="PANTHER" id="PTHR43667">
    <property type="entry name" value="CYCLOPROPANE-FATTY-ACYL-PHOSPHOLIPID SYNTHASE"/>
    <property type="match status" value="1"/>
</dbReference>
<dbReference type="PANTHER" id="PTHR43667:SF2">
    <property type="entry name" value="FATTY ACID C-METHYL TRANSFERASE"/>
    <property type="match status" value="1"/>
</dbReference>